<feature type="signal peptide" evidence="1">
    <location>
        <begin position="1"/>
        <end position="24"/>
    </location>
</feature>
<keyword evidence="1" id="KW-0732">Signal</keyword>
<proteinExistence type="predicted"/>
<dbReference type="RefSeq" id="WP_084425989.1">
    <property type="nucleotide sequence ID" value="NZ_FWXV01000002.1"/>
</dbReference>
<organism evidence="2 3">
    <name type="scientific">Kibdelosporangium aridum</name>
    <dbReference type="NCBI Taxonomy" id="2030"/>
    <lineage>
        <taxon>Bacteria</taxon>
        <taxon>Bacillati</taxon>
        <taxon>Actinomycetota</taxon>
        <taxon>Actinomycetes</taxon>
        <taxon>Pseudonocardiales</taxon>
        <taxon>Pseudonocardiaceae</taxon>
        <taxon>Kibdelosporangium</taxon>
    </lineage>
</organism>
<evidence type="ECO:0000313" key="2">
    <source>
        <dbReference type="EMBL" id="SMC85957.1"/>
    </source>
</evidence>
<dbReference type="AlphaFoldDB" id="A0A1W2CL33"/>
<dbReference type="OrthoDB" id="3680722at2"/>
<protein>
    <submittedName>
        <fullName evidence="2">Uncharacterized protein</fullName>
    </submittedName>
</protein>
<name>A0A1W2CL33_KIBAR</name>
<evidence type="ECO:0000313" key="3">
    <source>
        <dbReference type="Proteomes" id="UP000192674"/>
    </source>
</evidence>
<feature type="chain" id="PRO_5012913057" evidence="1">
    <location>
        <begin position="25"/>
        <end position="308"/>
    </location>
</feature>
<reference evidence="2 3" key="1">
    <citation type="submission" date="2017-04" db="EMBL/GenBank/DDBJ databases">
        <authorList>
            <person name="Afonso C.L."/>
            <person name="Miller P.J."/>
            <person name="Scott M.A."/>
            <person name="Spackman E."/>
            <person name="Goraichik I."/>
            <person name="Dimitrov K.M."/>
            <person name="Suarez D.L."/>
            <person name="Swayne D.E."/>
        </authorList>
    </citation>
    <scope>NUCLEOTIDE SEQUENCE [LARGE SCALE GENOMIC DNA]</scope>
    <source>
        <strain evidence="2 3">DSM 43828</strain>
    </source>
</reference>
<gene>
    <name evidence="2" type="ORF">SAMN05661093_02298</name>
</gene>
<dbReference type="PROSITE" id="PS51257">
    <property type="entry name" value="PROKAR_LIPOPROTEIN"/>
    <property type="match status" value="1"/>
</dbReference>
<keyword evidence="3" id="KW-1185">Reference proteome</keyword>
<dbReference type="Proteomes" id="UP000192674">
    <property type="component" value="Unassembled WGS sequence"/>
</dbReference>
<dbReference type="EMBL" id="FWXV01000002">
    <property type="protein sequence ID" value="SMC85957.1"/>
    <property type="molecule type" value="Genomic_DNA"/>
</dbReference>
<evidence type="ECO:0000256" key="1">
    <source>
        <dbReference type="SAM" id="SignalP"/>
    </source>
</evidence>
<accession>A0A1W2CL33</accession>
<sequence length="308" mass="32138">MSTAIRALTVLTTGVLLVSCSAEAPSSVTAPPPPPPTTTTSTPVPLTQQEYQAALTAADQALAAAMAAIQAAGSVEALDTARDAFAVAIATEDSKLAKLLPPTALARSHQSMRTALSTMLSSVQSADVTTAPKADRCGTVQPHLPAAKENVNASVRSREADFKALTTAGYQFGSFIPAPAPAPPAQQTRRAANGKVLLKVGPRGRGRLKIKNAAASDVAISVVTSGDPAKPQAMIYVHASSEATLTGISGTYQVYFKTGEDWDDGRKGFTRDCGYEKFDQTFDQKSDWQISLEKSTLGNASTSDVPPF</sequence>